<proteinExistence type="predicted"/>
<name>A0A898K901_9CAUD</name>
<evidence type="ECO:0000313" key="1">
    <source>
        <dbReference type="EMBL" id="QSJ04011.1"/>
    </source>
</evidence>
<dbReference type="GeneID" id="65133649"/>
<evidence type="ECO:0000313" key="2">
    <source>
        <dbReference type="Proteomes" id="UP000662760"/>
    </source>
</evidence>
<sequence>MNNELIFIFHSLRKDMVKANTLCDRVINEFYSEDYECGMVDCKNCPVRNKYKSSGEHFTTQMTLTMEAVNHETRNPTSD</sequence>
<dbReference type="EMBL" id="MW544066">
    <property type="protein sequence ID" value="QSJ04011.1"/>
    <property type="molecule type" value="Genomic_DNA"/>
</dbReference>
<accession>A0A898K901</accession>
<keyword evidence="2" id="KW-1185">Reference proteome</keyword>
<dbReference type="KEGG" id="vg:65133649"/>
<protein>
    <submittedName>
        <fullName evidence="1">Uncharacterized protein</fullName>
    </submittedName>
</protein>
<dbReference type="Proteomes" id="UP000662760">
    <property type="component" value="Segment"/>
</dbReference>
<reference evidence="1" key="1">
    <citation type="submission" date="2021-01" db="EMBL/GenBank/DDBJ databases">
        <authorList>
            <person name="Shang Y."/>
        </authorList>
    </citation>
    <scope>NUCLEOTIDE SEQUENCE</scope>
</reference>
<organism evidence="1 2">
    <name type="scientific">Salmonella phage vB_SalP_TR2</name>
    <dbReference type="NCBI Taxonomy" id="2812854"/>
    <lineage>
        <taxon>Viruses</taxon>
        <taxon>Duplodnaviria</taxon>
        <taxon>Heunggongvirae</taxon>
        <taxon>Uroviricota</taxon>
        <taxon>Caudoviricetes</taxon>
        <taxon>Schitoviridae</taxon>
        <taxon>Triduovirus</taxon>
        <taxon>Triduovirus Tr2</taxon>
    </lineage>
</organism>
<dbReference type="RefSeq" id="YP_010115045.1">
    <property type="nucleotide sequence ID" value="NC_055921.1"/>
</dbReference>